<reference evidence="3" key="4">
    <citation type="journal article" date="2015" name="G3 (Bethesda)">
        <title>Genome sequences of three phytopathogenic species of the Magnaporthaceae family of fungi.</title>
        <authorList>
            <person name="Okagaki L.H."/>
            <person name="Nunes C.C."/>
            <person name="Sailsbery J."/>
            <person name="Clay B."/>
            <person name="Brown D."/>
            <person name="John T."/>
            <person name="Oh Y."/>
            <person name="Young N."/>
            <person name="Fitzgerald M."/>
            <person name="Haas B.J."/>
            <person name="Zeng Q."/>
            <person name="Young S."/>
            <person name="Adiconis X."/>
            <person name="Fan L."/>
            <person name="Levin J.Z."/>
            <person name="Mitchell T.K."/>
            <person name="Okubara P.A."/>
            <person name="Farman M.L."/>
            <person name="Kohn L.M."/>
            <person name="Birren B."/>
            <person name="Ma L.-J."/>
            <person name="Dean R.A."/>
        </authorList>
    </citation>
    <scope>NUCLEOTIDE SEQUENCE</scope>
    <source>
        <strain evidence="3">R3-111a-1</strain>
    </source>
</reference>
<reference evidence="2" key="2">
    <citation type="submission" date="2010-07" db="EMBL/GenBank/DDBJ databases">
        <authorList>
            <consortium name="The Broad Institute Genome Sequencing Platform"/>
            <consortium name="Broad Institute Genome Sequencing Center for Infectious Disease"/>
            <person name="Ma L.-J."/>
            <person name="Dead R."/>
            <person name="Young S."/>
            <person name="Zeng Q."/>
            <person name="Koehrsen M."/>
            <person name="Alvarado L."/>
            <person name="Berlin A."/>
            <person name="Chapman S.B."/>
            <person name="Chen Z."/>
            <person name="Freedman E."/>
            <person name="Gellesch M."/>
            <person name="Goldberg J."/>
            <person name="Griggs A."/>
            <person name="Gujja S."/>
            <person name="Heilman E.R."/>
            <person name="Heiman D."/>
            <person name="Hepburn T."/>
            <person name="Howarth C."/>
            <person name="Jen D."/>
            <person name="Larson L."/>
            <person name="Mehta T."/>
            <person name="Neiman D."/>
            <person name="Pearson M."/>
            <person name="Roberts A."/>
            <person name="Saif S."/>
            <person name="Shea T."/>
            <person name="Shenoy N."/>
            <person name="Sisk P."/>
            <person name="Stolte C."/>
            <person name="Sykes S."/>
            <person name="Walk T."/>
            <person name="White J."/>
            <person name="Yandava C."/>
            <person name="Haas B."/>
            <person name="Nusbaum C."/>
            <person name="Birren B."/>
        </authorList>
    </citation>
    <scope>NUCLEOTIDE SEQUENCE</scope>
    <source>
        <strain evidence="2">R3-111a-1</strain>
    </source>
</reference>
<evidence type="ECO:0000313" key="3">
    <source>
        <dbReference type="EnsemblFungi" id="EJT71555"/>
    </source>
</evidence>
<reference evidence="2" key="3">
    <citation type="submission" date="2010-09" db="EMBL/GenBank/DDBJ databases">
        <title>Annotation of Gaeumannomyces graminis var. tritici R3-111a-1.</title>
        <authorList>
            <consortium name="The Broad Institute Genome Sequencing Platform"/>
            <person name="Ma L.-J."/>
            <person name="Dead R."/>
            <person name="Young S.K."/>
            <person name="Zeng Q."/>
            <person name="Gargeya S."/>
            <person name="Fitzgerald M."/>
            <person name="Haas B."/>
            <person name="Abouelleil A."/>
            <person name="Alvarado L."/>
            <person name="Arachchi H.M."/>
            <person name="Berlin A."/>
            <person name="Brown A."/>
            <person name="Chapman S.B."/>
            <person name="Chen Z."/>
            <person name="Dunbar C."/>
            <person name="Freedman E."/>
            <person name="Gearin G."/>
            <person name="Gellesch M."/>
            <person name="Goldberg J."/>
            <person name="Griggs A."/>
            <person name="Gujja S."/>
            <person name="Heiman D."/>
            <person name="Howarth C."/>
            <person name="Larson L."/>
            <person name="Lui A."/>
            <person name="MacDonald P.J.P."/>
            <person name="Mehta T."/>
            <person name="Montmayeur A."/>
            <person name="Murphy C."/>
            <person name="Neiman D."/>
            <person name="Pearson M."/>
            <person name="Priest M."/>
            <person name="Roberts A."/>
            <person name="Saif S."/>
            <person name="Shea T."/>
            <person name="Shenoy N."/>
            <person name="Sisk P."/>
            <person name="Stolte C."/>
            <person name="Sykes S."/>
            <person name="Yandava C."/>
            <person name="Wortman J."/>
            <person name="Nusbaum C."/>
            <person name="Birren B."/>
        </authorList>
    </citation>
    <scope>NUCLEOTIDE SEQUENCE</scope>
    <source>
        <strain evidence="2">R3-111a-1</strain>
    </source>
</reference>
<dbReference type="HOGENOM" id="CLU_3106478_0_0_1"/>
<keyword evidence="4" id="KW-1185">Reference proteome</keyword>
<protein>
    <submittedName>
        <fullName evidence="2 3">Uncharacterized protein</fullName>
    </submittedName>
</protein>
<organism evidence="2">
    <name type="scientific">Gaeumannomyces tritici (strain R3-111a-1)</name>
    <name type="common">Wheat and barley take-all root rot fungus</name>
    <name type="synonym">Gaeumannomyces graminis var. tritici</name>
    <dbReference type="NCBI Taxonomy" id="644352"/>
    <lineage>
        <taxon>Eukaryota</taxon>
        <taxon>Fungi</taxon>
        <taxon>Dikarya</taxon>
        <taxon>Ascomycota</taxon>
        <taxon>Pezizomycotina</taxon>
        <taxon>Sordariomycetes</taxon>
        <taxon>Sordariomycetidae</taxon>
        <taxon>Magnaporthales</taxon>
        <taxon>Magnaporthaceae</taxon>
        <taxon>Gaeumannomyces</taxon>
    </lineage>
</organism>
<reference evidence="4" key="1">
    <citation type="submission" date="2010-07" db="EMBL/GenBank/DDBJ databases">
        <title>The genome sequence of Gaeumannomyces graminis var. tritici strain R3-111a-1.</title>
        <authorList>
            <consortium name="The Broad Institute Genome Sequencing Platform"/>
            <person name="Ma L.-J."/>
            <person name="Dead R."/>
            <person name="Young S."/>
            <person name="Zeng Q."/>
            <person name="Koehrsen M."/>
            <person name="Alvarado L."/>
            <person name="Berlin A."/>
            <person name="Chapman S.B."/>
            <person name="Chen Z."/>
            <person name="Freedman E."/>
            <person name="Gellesch M."/>
            <person name="Goldberg J."/>
            <person name="Griggs A."/>
            <person name="Gujja S."/>
            <person name="Heilman E.R."/>
            <person name="Heiman D."/>
            <person name="Hepburn T."/>
            <person name="Howarth C."/>
            <person name="Jen D."/>
            <person name="Larson L."/>
            <person name="Mehta T."/>
            <person name="Neiman D."/>
            <person name="Pearson M."/>
            <person name="Roberts A."/>
            <person name="Saif S."/>
            <person name="Shea T."/>
            <person name="Shenoy N."/>
            <person name="Sisk P."/>
            <person name="Stolte C."/>
            <person name="Sykes S."/>
            <person name="Walk T."/>
            <person name="White J."/>
            <person name="Yandava C."/>
            <person name="Haas B."/>
            <person name="Nusbaum C."/>
            <person name="Birren B."/>
        </authorList>
    </citation>
    <scope>NUCLEOTIDE SEQUENCE [LARGE SCALE GENOMIC DNA]</scope>
    <source>
        <strain evidence="4">R3-111a-1</strain>
    </source>
</reference>
<keyword evidence="1" id="KW-0472">Membrane</keyword>
<sequence>MRFNIVLISFLMVVVFTNYFNNFLILTPNLVILNPKKSILSVLNSHLAGLT</sequence>
<gene>
    <name evidence="3" type="primary">20351270</name>
    <name evidence="2" type="ORF">GGTG_10812</name>
</gene>
<feature type="transmembrane region" description="Helical" evidence="1">
    <location>
        <begin position="6"/>
        <end position="27"/>
    </location>
</feature>
<evidence type="ECO:0000256" key="1">
    <source>
        <dbReference type="SAM" id="Phobius"/>
    </source>
</evidence>
<dbReference type="Proteomes" id="UP000006039">
    <property type="component" value="Unassembled WGS sequence"/>
</dbReference>
<name>J3PBD9_GAET3</name>
<dbReference type="EMBL" id="GL385400">
    <property type="protein sequence ID" value="EJT71555.1"/>
    <property type="molecule type" value="Genomic_DNA"/>
</dbReference>
<dbReference type="VEuPathDB" id="FungiDB:GGTG_10812"/>
<evidence type="ECO:0000313" key="4">
    <source>
        <dbReference type="Proteomes" id="UP000006039"/>
    </source>
</evidence>
<proteinExistence type="predicted"/>
<accession>J3PBD9</accession>
<evidence type="ECO:0000313" key="2">
    <source>
        <dbReference type="EMBL" id="EJT71555.1"/>
    </source>
</evidence>
<keyword evidence="1" id="KW-0812">Transmembrane</keyword>
<reference evidence="3" key="5">
    <citation type="submission" date="2018-04" db="UniProtKB">
        <authorList>
            <consortium name="EnsemblFungi"/>
        </authorList>
    </citation>
    <scope>IDENTIFICATION</scope>
    <source>
        <strain evidence="3">R3-111a-1</strain>
    </source>
</reference>
<keyword evidence="1" id="KW-1133">Transmembrane helix</keyword>
<dbReference type="AlphaFoldDB" id="J3PBD9"/>
<dbReference type="RefSeq" id="XP_009226952.1">
    <property type="nucleotide sequence ID" value="XM_009228688.1"/>
</dbReference>
<dbReference type="EnsemblFungi" id="EJT71555">
    <property type="protein sequence ID" value="EJT71555"/>
    <property type="gene ID" value="GGTG_10812"/>
</dbReference>
<dbReference type="GeneID" id="20351270"/>